<feature type="transmembrane region" description="Helical" evidence="6">
    <location>
        <begin position="251"/>
        <end position="272"/>
    </location>
</feature>
<dbReference type="FunFam" id="1.20.1250.20:FF:000196">
    <property type="entry name" value="MFS toxin efflux pump (AflT)"/>
    <property type="match status" value="1"/>
</dbReference>
<comment type="caution">
    <text evidence="8">The sequence shown here is derived from an EMBL/GenBank/DDBJ whole genome shotgun (WGS) entry which is preliminary data.</text>
</comment>
<feature type="transmembrane region" description="Helical" evidence="6">
    <location>
        <begin position="142"/>
        <end position="162"/>
    </location>
</feature>
<dbReference type="GO" id="GO:0005886">
    <property type="term" value="C:plasma membrane"/>
    <property type="evidence" value="ECO:0007669"/>
    <property type="project" value="TreeGrafter"/>
</dbReference>
<dbReference type="GeneID" id="81430521"/>
<feature type="domain" description="Major facilitator superfamily (MFS) profile" evidence="7">
    <location>
        <begin position="1"/>
        <end position="479"/>
    </location>
</feature>
<organism evidence="8 9">
    <name type="scientific">Penicillium canariense</name>
    <dbReference type="NCBI Taxonomy" id="189055"/>
    <lineage>
        <taxon>Eukaryota</taxon>
        <taxon>Fungi</taxon>
        <taxon>Dikarya</taxon>
        <taxon>Ascomycota</taxon>
        <taxon>Pezizomycotina</taxon>
        <taxon>Eurotiomycetes</taxon>
        <taxon>Eurotiomycetidae</taxon>
        <taxon>Eurotiales</taxon>
        <taxon>Aspergillaceae</taxon>
        <taxon>Penicillium</taxon>
    </lineage>
</organism>
<dbReference type="Pfam" id="PF07690">
    <property type="entry name" value="MFS_1"/>
    <property type="match status" value="1"/>
</dbReference>
<comment type="subcellular location">
    <subcellularLocation>
        <location evidence="1">Membrane</location>
        <topology evidence="1">Multi-pass membrane protein</topology>
    </subcellularLocation>
</comment>
<accession>A0A9W9HPR6</accession>
<evidence type="ECO:0000313" key="8">
    <source>
        <dbReference type="EMBL" id="KAJ5152743.1"/>
    </source>
</evidence>
<feature type="transmembrane region" description="Helical" evidence="6">
    <location>
        <begin position="111"/>
        <end position="130"/>
    </location>
</feature>
<dbReference type="InterPro" id="IPR020846">
    <property type="entry name" value="MFS_dom"/>
</dbReference>
<dbReference type="RefSeq" id="XP_056539051.1">
    <property type="nucleotide sequence ID" value="XM_056691345.1"/>
</dbReference>
<evidence type="ECO:0000256" key="6">
    <source>
        <dbReference type="SAM" id="Phobius"/>
    </source>
</evidence>
<dbReference type="CDD" id="cd17502">
    <property type="entry name" value="MFS_Azr1_MDR_like"/>
    <property type="match status" value="1"/>
</dbReference>
<dbReference type="FunFam" id="1.20.1720.10:FF:000012">
    <property type="entry name" value="MFS toxin efflux pump (AflT)"/>
    <property type="match status" value="1"/>
</dbReference>
<feature type="transmembrane region" description="Helical" evidence="6">
    <location>
        <begin position="214"/>
        <end position="231"/>
    </location>
</feature>
<feature type="transmembrane region" description="Helical" evidence="6">
    <location>
        <begin position="314"/>
        <end position="334"/>
    </location>
</feature>
<evidence type="ECO:0000256" key="2">
    <source>
        <dbReference type="ARBA" id="ARBA00022692"/>
    </source>
</evidence>
<evidence type="ECO:0000256" key="1">
    <source>
        <dbReference type="ARBA" id="ARBA00004141"/>
    </source>
</evidence>
<feature type="region of interest" description="Disordered" evidence="5">
    <location>
        <begin position="482"/>
        <end position="524"/>
    </location>
</feature>
<evidence type="ECO:0000313" key="9">
    <source>
        <dbReference type="Proteomes" id="UP001149163"/>
    </source>
</evidence>
<dbReference type="PROSITE" id="PS50850">
    <property type="entry name" value="MFS"/>
    <property type="match status" value="1"/>
</dbReference>
<dbReference type="InterPro" id="IPR036259">
    <property type="entry name" value="MFS_trans_sf"/>
</dbReference>
<dbReference type="Proteomes" id="UP001149163">
    <property type="component" value="Unassembled WGS sequence"/>
</dbReference>
<reference evidence="8" key="2">
    <citation type="journal article" date="2023" name="IMA Fungus">
        <title>Comparative genomic study of the Penicillium genus elucidates a diverse pangenome and 15 lateral gene transfer events.</title>
        <authorList>
            <person name="Petersen C."/>
            <person name="Sorensen T."/>
            <person name="Nielsen M.R."/>
            <person name="Sondergaard T.E."/>
            <person name="Sorensen J.L."/>
            <person name="Fitzpatrick D.A."/>
            <person name="Frisvad J.C."/>
            <person name="Nielsen K.L."/>
        </authorList>
    </citation>
    <scope>NUCLEOTIDE SEQUENCE</scope>
    <source>
        <strain evidence="8">IBT 26290</strain>
    </source>
</reference>
<feature type="transmembrane region" description="Helical" evidence="6">
    <location>
        <begin position="287"/>
        <end position="307"/>
    </location>
</feature>
<protein>
    <submittedName>
        <fullName evidence="8">SGE1</fullName>
    </submittedName>
</protein>
<dbReference type="AlphaFoldDB" id="A0A9W9HPR6"/>
<reference evidence="8" key="1">
    <citation type="submission" date="2022-11" db="EMBL/GenBank/DDBJ databases">
        <authorList>
            <person name="Petersen C."/>
        </authorList>
    </citation>
    <scope>NUCLEOTIDE SEQUENCE</scope>
    <source>
        <strain evidence="8">IBT 26290</strain>
    </source>
</reference>
<proteinExistence type="predicted"/>
<dbReference type="PANTHER" id="PTHR23501">
    <property type="entry name" value="MAJOR FACILITATOR SUPERFAMILY"/>
    <property type="match status" value="1"/>
</dbReference>
<gene>
    <name evidence="8" type="ORF">N7482_009221</name>
</gene>
<dbReference type="InterPro" id="IPR011701">
    <property type="entry name" value="MFS"/>
</dbReference>
<feature type="compositionally biased region" description="Basic and acidic residues" evidence="5">
    <location>
        <begin position="513"/>
        <end position="524"/>
    </location>
</feature>
<feature type="transmembrane region" description="Helical" evidence="6">
    <location>
        <begin position="183"/>
        <end position="202"/>
    </location>
</feature>
<sequence length="524" mass="56682">MKDRTIISTAIPYITDQFHSIDDIGWYGSAYMLTNCSFQLFYGRIYKFYSTRNVFFLAVGLFEVGSAVCGSAPNSTALIVGRAIAGAGSAGMLAGVMQILVHTVPLAKRPVYTGVLSSMSGIASVVSPILSGVFTQKVSWRWCFYINLPFAAISIVTVFFLVKTPPPREQNLSFRQKIACLDLHGIVLFLPCVVCLILALQWGGTTYSWHDVRIIGLWVVFGVTLIAWLGVQVWKKEAATVPGRVFFQRSVLAGFFFSISFISSMMLLVYYIPTWFQAIKGDSPVDAGLSFLPFILGLMTAATIGGFVTQKIGYYVPTMICACVLSSVGTGLLTSSFQPSTDRPHWIGLQVLCGFGVGLGIQQPILAAQTVLPPPDISTGIAIMFFGQQLGGTIFLQVAETVFSHVLKSGLYGLKGLSVDDANAIARAGATEFRTMVSPSMVVDVVKVYHRAITHTWYISLALTCTAIIPTLFMEWRSIKTKKSGPGAISDKQGPVGGSSAAAPAVDRLPPTGKDDRPDFPHKV</sequence>
<keyword evidence="9" id="KW-1185">Reference proteome</keyword>
<dbReference type="EMBL" id="JAPQKN010000007">
    <property type="protein sequence ID" value="KAJ5152743.1"/>
    <property type="molecule type" value="Genomic_DNA"/>
</dbReference>
<feature type="transmembrane region" description="Helical" evidence="6">
    <location>
        <begin position="346"/>
        <end position="368"/>
    </location>
</feature>
<dbReference type="SUPFAM" id="SSF103473">
    <property type="entry name" value="MFS general substrate transporter"/>
    <property type="match status" value="1"/>
</dbReference>
<feature type="transmembrane region" description="Helical" evidence="6">
    <location>
        <begin position="457"/>
        <end position="474"/>
    </location>
</feature>
<feature type="transmembrane region" description="Helical" evidence="6">
    <location>
        <begin position="380"/>
        <end position="399"/>
    </location>
</feature>
<keyword evidence="2 6" id="KW-0812">Transmembrane</keyword>
<dbReference type="OrthoDB" id="10021397at2759"/>
<evidence type="ECO:0000256" key="4">
    <source>
        <dbReference type="ARBA" id="ARBA00023136"/>
    </source>
</evidence>
<feature type="transmembrane region" description="Helical" evidence="6">
    <location>
        <begin position="79"/>
        <end position="99"/>
    </location>
</feature>
<evidence type="ECO:0000256" key="3">
    <source>
        <dbReference type="ARBA" id="ARBA00022989"/>
    </source>
</evidence>
<dbReference type="Gene3D" id="1.20.1250.20">
    <property type="entry name" value="MFS general substrate transporter like domains"/>
    <property type="match status" value="1"/>
</dbReference>
<evidence type="ECO:0000256" key="5">
    <source>
        <dbReference type="SAM" id="MobiDB-lite"/>
    </source>
</evidence>
<keyword evidence="3 6" id="KW-1133">Transmembrane helix</keyword>
<evidence type="ECO:0000259" key="7">
    <source>
        <dbReference type="PROSITE" id="PS50850"/>
    </source>
</evidence>
<keyword evidence="4 6" id="KW-0472">Membrane</keyword>
<name>A0A9W9HPR6_9EURO</name>
<dbReference type="PANTHER" id="PTHR23501:SF201">
    <property type="entry name" value="MFS AFLATOXIN EFFLUX PUMP"/>
    <property type="match status" value="1"/>
</dbReference>
<dbReference type="Gene3D" id="1.20.1720.10">
    <property type="entry name" value="Multidrug resistance protein D"/>
    <property type="match status" value="1"/>
</dbReference>
<dbReference type="GO" id="GO:0022857">
    <property type="term" value="F:transmembrane transporter activity"/>
    <property type="evidence" value="ECO:0007669"/>
    <property type="project" value="InterPro"/>
</dbReference>
<feature type="transmembrane region" description="Helical" evidence="6">
    <location>
        <begin position="54"/>
        <end position="73"/>
    </location>
</feature>